<gene>
    <name evidence="2" type="ORF">Fot_49272</name>
</gene>
<reference evidence="3" key="1">
    <citation type="submission" date="2024-07" db="EMBL/GenBank/DDBJ databases">
        <title>Two chromosome-level genome assemblies of Korean endemic species Abeliophyllum distichum and Forsythia ovata (Oleaceae).</title>
        <authorList>
            <person name="Jang H."/>
        </authorList>
    </citation>
    <scope>NUCLEOTIDE SEQUENCE [LARGE SCALE GENOMIC DNA]</scope>
</reference>
<comment type="caution">
    <text evidence="2">The sequence shown here is derived from an EMBL/GenBank/DDBJ whole genome shotgun (WGS) entry which is preliminary data.</text>
</comment>
<organism evidence="2 3">
    <name type="scientific">Forsythia ovata</name>
    <dbReference type="NCBI Taxonomy" id="205694"/>
    <lineage>
        <taxon>Eukaryota</taxon>
        <taxon>Viridiplantae</taxon>
        <taxon>Streptophyta</taxon>
        <taxon>Embryophyta</taxon>
        <taxon>Tracheophyta</taxon>
        <taxon>Spermatophyta</taxon>
        <taxon>Magnoliopsida</taxon>
        <taxon>eudicotyledons</taxon>
        <taxon>Gunneridae</taxon>
        <taxon>Pentapetalae</taxon>
        <taxon>asterids</taxon>
        <taxon>lamiids</taxon>
        <taxon>Lamiales</taxon>
        <taxon>Oleaceae</taxon>
        <taxon>Forsythieae</taxon>
        <taxon>Forsythia</taxon>
    </lineage>
</organism>
<evidence type="ECO:0000313" key="3">
    <source>
        <dbReference type="Proteomes" id="UP001604277"/>
    </source>
</evidence>
<evidence type="ECO:0000256" key="1">
    <source>
        <dbReference type="SAM" id="MobiDB-lite"/>
    </source>
</evidence>
<dbReference type="EMBL" id="JBFOLJ010000015">
    <property type="protein sequence ID" value="KAL2473536.1"/>
    <property type="molecule type" value="Genomic_DNA"/>
</dbReference>
<accession>A0ABD1QBL8</accession>
<feature type="region of interest" description="Disordered" evidence="1">
    <location>
        <begin position="31"/>
        <end position="52"/>
    </location>
</feature>
<dbReference type="AlphaFoldDB" id="A0ABD1QBL8"/>
<name>A0ABD1QBL8_9LAMI</name>
<sequence>MLLPRQQPWPGGLQTSLSLILLDACGSSNLQERGSNSDQVCESPSESASSQEIWSTADALVAKKREMHKYWDGGFAEHSVVRHNSISDKMSLQDVARESGYYSGKNAKSPG</sequence>
<protein>
    <submittedName>
        <fullName evidence="2">Protein OBERON 1</fullName>
    </submittedName>
</protein>
<evidence type="ECO:0000313" key="2">
    <source>
        <dbReference type="EMBL" id="KAL2473536.1"/>
    </source>
</evidence>
<keyword evidence="3" id="KW-1185">Reference proteome</keyword>
<proteinExistence type="predicted"/>
<dbReference type="Proteomes" id="UP001604277">
    <property type="component" value="Unassembled WGS sequence"/>
</dbReference>